<keyword evidence="12" id="KW-0413">Isomerase</keyword>
<evidence type="ECO:0000259" key="17">
    <source>
        <dbReference type="PROSITE" id="PS51199"/>
    </source>
</evidence>
<keyword evidence="4" id="KW-0999">Mitochondrion inner membrane</keyword>
<dbReference type="EC" id="5.6.2.3" evidence="14"/>
<evidence type="ECO:0000256" key="5">
    <source>
        <dbReference type="ARBA" id="ARBA00022801"/>
    </source>
</evidence>
<protein>
    <recommendedName>
        <fullName evidence="14">DNA 5'-3' helicase</fullName>
        <ecNumber evidence="14">5.6.2.3</ecNumber>
    </recommendedName>
    <alternativeName>
        <fullName evidence="16">Twinkle protein, mitochondrial</fullName>
    </alternativeName>
</protein>
<evidence type="ECO:0000256" key="15">
    <source>
        <dbReference type="ARBA" id="ARBA00048954"/>
    </source>
</evidence>
<dbReference type="GO" id="GO:0016787">
    <property type="term" value="F:hydrolase activity"/>
    <property type="evidence" value="ECO:0007669"/>
    <property type="project" value="UniProtKB-KW"/>
</dbReference>
<accession>A0A7R9QBI3</accession>
<dbReference type="GO" id="GO:0005743">
    <property type="term" value="C:mitochondrial inner membrane"/>
    <property type="evidence" value="ECO:0007669"/>
    <property type="project" value="UniProtKB-SubCell"/>
</dbReference>
<comment type="subcellular location">
    <subcellularLocation>
        <location evidence="2">Mitochondrion inner membrane</location>
        <topology evidence="2">Peripheral membrane protein</topology>
    </subcellularLocation>
    <subcellularLocation>
        <location evidence="1">Mitochondrion matrix</location>
        <location evidence="1">Mitochondrion nucleoid</location>
    </subcellularLocation>
</comment>
<dbReference type="Proteomes" id="UP000728032">
    <property type="component" value="Unassembled WGS sequence"/>
</dbReference>
<dbReference type="GO" id="GO:0003697">
    <property type="term" value="F:single-stranded DNA binding"/>
    <property type="evidence" value="ECO:0007669"/>
    <property type="project" value="InterPro"/>
</dbReference>
<evidence type="ECO:0000256" key="10">
    <source>
        <dbReference type="ARBA" id="ARBA00023128"/>
    </source>
</evidence>
<keyword evidence="13" id="KW-1135">Mitochondrion nucleoid</keyword>
<feature type="domain" description="SF4 helicase" evidence="17">
    <location>
        <begin position="92"/>
        <end position="344"/>
    </location>
</feature>
<dbReference type="PANTHER" id="PTHR12873">
    <property type="entry name" value="T7-LIKE MITOCHONDRIAL DNA HELICASE"/>
    <property type="match status" value="1"/>
</dbReference>
<evidence type="ECO:0000256" key="8">
    <source>
        <dbReference type="ARBA" id="ARBA00022946"/>
    </source>
</evidence>
<evidence type="ECO:0000256" key="1">
    <source>
        <dbReference type="ARBA" id="ARBA00004436"/>
    </source>
</evidence>
<keyword evidence="3" id="KW-0547">Nucleotide-binding</keyword>
<sequence length="375" mass="43499">MNDIFVNRFCYFVNKCVKRHDLLRYKLLTINGQNTRSVNTLKDSDKPLITKFSDTLRNVSKPSDKPSAKKSCHSAITTFQSLREEILNEMKDPKCCGVQWKRFPELNKLLKGHRSGELSVFTGATGCGKTTFMSEYSLDLCSQGVTTLWGSFEVKNVRLAKMMITQMAGKHIDQHLDEFDVWADAMEALPLYFMTFHGQESIDKVLAAMTYGVEVHDVKHVIVDNIQFMLGLSPNQKFDRYWQQDLVLDQFRKFATRYDCHVSLVMHPRKEDDMNELNNNSIFGGAKATQEADNVLIVQNKWLSVYKCHKYVQITKNRWDGDLGKVPLWFDKDSLSYSPLNRRITDDNKMNRDERPLDFATIQCEIDESDDWRLQ</sequence>
<dbReference type="CDD" id="cd01122">
    <property type="entry name" value="Twinkle_C"/>
    <property type="match status" value="1"/>
</dbReference>
<name>A0A7R9QBI3_9ACAR</name>
<proteinExistence type="predicted"/>
<comment type="catalytic activity">
    <reaction evidence="15">
        <text>ATP + H2O = ADP + phosphate + H(+)</text>
        <dbReference type="Rhea" id="RHEA:13065"/>
        <dbReference type="ChEBI" id="CHEBI:15377"/>
        <dbReference type="ChEBI" id="CHEBI:15378"/>
        <dbReference type="ChEBI" id="CHEBI:30616"/>
        <dbReference type="ChEBI" id="CHEBI:43474"/>
        <dbReference type="ChEBI" id="CHEBI:456216"/>
        <dbReference type="EC" id="5.6.2.3"/>
    </reaction>
</comment>
<evidence type="ECO:0000256" key="3">
    <source>
        <dbReference type="ARBA" id="ARBA00022741"/>
    </source>
</evidence>
<dbReference type="InterPro" id="IPR007694">
    <property type="entry name" value="DNA_helicase_DnaB-like_C"/>
</dbReference>
<keyword evidence="6" id="KW-0347">Helicase</keyword>
<dbReference type="GO" id="GO:0008289">
    <property type="term" value="F:lipid binding"/>
    <property type="evidence" value="ECO:0007669"/>
    <property type="project" value="UniProtKB-KW"/>
</dbReference>
<keyword evidence="19" id="KW-1185">Reference proteome</keyword>
<evidence type="ECO:0000313" key="19">
    <source>
        <dbReference type="Proteomes" id="UP000728032"/>
    </source>
</evidence>
<gene>
    <name evidence="18" type="ORF">ONB1V03_LOCUS1511</name>
</gene>
<evidence type="ECO:0000256" key="9">
    <source>
        <dbReference type="ARBA" id="ARBA00023121"/>
    </source>
</evidence>
<keyword evidence="5" id="KW-0378">Hydrolase</keyword>
<dbReference type="EMBL" id="OC915101">
    <property type="protein sequence ID" value="CAD7638638.1"/>
    <property type="molecule type" value="Genomic_DNA"/>
</dbReference>
<evidence type="ECO:0000313" key="18">
    <source>
        <dbReference type="EMBL" id="CAD7638638.1"/>
    </source>
</evidence>
<dbReference type="InterPro" id="IPR027417">
    <property type="entry name" value="P-loop_NTPase"/>
</dbReference>
<evidence type="ECO:0000256" key="7">
    <source>
        <dbReference type="ARBA" id="ARBA00022840"/>
    </source>
</evidence>
<keyword evidence="7" id="KW-0067">ATP-binding</keyword>
<dbReference type="EMBL" id="CAJPVJ010000276">
    <property type="protein sequence ID" value="CAG2161910.1"/>
    <property type="molecule type" value="Genomic_DNA"/>
</dbReference>
<dbReference type="Gene3D" id="3.40.50.300">
    <property type="entry name" value="P-loop containing nucleotide triphosphate hydrolases"/>
    <property type="match status" value="1"/>
</dbReference>
<dbReference type="PANTHER" id="PTHR12873:SF0">
    <property type="entry name" value="TWINKLE MTDNA HELICASE"/>
    <property type="match status" value="1"/>
</dbReference>
<dbReference type="GO" id="GO:0043139">
    <property type="term" value="F:5'-3' DNA helicase activity"/>
    <property type="evidence" value="ECO:0007669"/>
    <property type="project" value="UniProtKB-EC"/>
</dbReference>
<dbReference type="InterPro" id="IPR027032">
    <property type="entry name" value="Twinkle-like"/>
</dbReference>
<keyword evidence="8" id="KW-0809">Transit peptide</keyword>
<keyword evidence="10" id="KW-0496">Mitochondrion</keyword>
<dbReference type="Pfam" id="PF13481">
    <property type="entry name" value="AAA_25"/>
    <property type="match status" value="1"/>
</dbReference>
<dbReference type="PROSITE" id="PS51199">
    <property type="entry name" value="SF4_HELICASE"/>
    <property type="match status" value="1"/>
</dbReference>
<dbReference type="GO" id="GO:0042645">
    <property type="term" value="C:mitochondrial nucleoid"/>
    <property type="evidence" value="ECO:0007669"/>
    <property type="project" value="UniProtKB-SubCell"/>
</dbReference>
<dbReference type="FunFam" id="3.40.50.300:FF:000845">
    <property type="entry name" value="Mitochondrial helicase twinkle"/>
    <property type="match status" value="1"/>
</dbReference>
<dbReference type="SUPFAM" id="SSF52540">
    <property type="entry name" value="P-loop containing nucleoside triphosphate hydrolases"/>
    <property type="match status" value="1"/>
</dbReference>
<organism evidence="18">
    <name type="scientific">Oppiella nova</name>
    <dbReference type="NCBI Taxonomy" id="334625"/>
    <lineage>
        <taxon>Eukaryota</taxon>
        <taxon>Metazoa</taxon>
        <taxon>Ecdysozoa</taxon>
        <taxon>Arthropoda</taxon>
        <taxon>Chelicerata</taxon>
        <taxon>Arachnida</taxon>
        <taxon>Acari</taxon>
        <taxon>Acariformes</taxon>
        <taxon>Sarcoptiformes</taxon>
        <taxon>Oribatida</taxon>
        <taxon>Brachypylina</taxon>
        <taxon>Oppioidea</taxon>
        <taxon>Oppiidae</taxon>
        <taxon>Oppiella</taxon>
    </lineage>
</organism>
<reference evidence="18" key="1">
    <citation type="submission" date="2020-11" db="EMBL/GenBank/DDBJ databases">
        <authorList>
            <person name="Tran Van P."/>
        </authorList>
    </citation>
    <scope>NUCLEOTIDE SEQUENCE</scope>
</reference>
<keyword evidence="11" id="KW-0472">Membrane</keyword>
<evidence type="ECO:0000256" key="16">
    <source>
        <dbReference type="ARBA" id="ARBA00075597"/>
    </source>
</evidence>
<evidence type="ECO:0000256" key="4">
    <source>
        <dbReference type="ARBA" id="ARBA00022792"/>
    </source>
</evidence>
<evidence type="ECO:0000256" key="2">
    <source>
        <dbReference type="ARBA" id="ARBA00004637"/>
    </source>
</evidence>
<evidence type="ECO:0000256" key="6">
    <source>
        <dbReference type="ARBA" id="ARBA00022806"/>
    </source>
</evidence>
<evidence type="ECO:0000256" key="11">
    <source>
        <dbReference type="ARBA" id="ARBA00023136"/>
    </source>
</evidence>
<keyword evidence="9" id="KW-0446">Lipid-binding</keyword>
<evidence type="ECO:0000256" key="13">
    <source>
        <dbReference type="ARBA" id="ARBA00023271"/>
    </source>
</evidence>
<dbReference type="GO" id="GO:0006264">
    <property type="term" value="P:mitochondrial DNA replication"/>
    <property type="evidence" value="ECO:0007669"/>
    <property type="project" value="TreeGrafter"/>
</dbReference>
<dbReference type="AlphaFoldDB" id="A0A7R9QBI3"/>
<dbReference type="GO" id="GO:0005524">
    <property type="term" value="F:ATP binding"/>
    <property type="evidence" value="ECO:0007669"/>
    <property type="project" value="UniProtKB-KW"/>
</dbReference>
<evidence type="ECO:0000256" key="14">
    <source>
        <dbReference type="ARBA" id="ARBA00044969"/>
    </source>
</evidence>
<evidence type="ECO:0000256" key="12">
    <source>
        <dbReference type="ARBA" id="ARBA00023235"/>
    </source>
</evidence>
<dbReference type="OrthoDB" id="275278at2759"/>